<name>A0A813HF61_POLGL</name>
<proteinExistence type="predicted"/>
<dbReference type="Proteomes" id="UP000654075">
    <property type="component" value="Unassembled WGS sequence"/>
</dbReference>
<accession>A0A813HF61</accession>
<dbReference type="EMBL" id="CAJNNV010031507">
    <property type="protein sequence ID" value="CAE8636543.1"/>
    <property type="molecule type" value="Genomic_DNA"/>
</dbReference>
<feature type="non-terminal residue" evidence="1">
    <location>
        <position position="74"/>
    </location>
</feature>
<dbReference type="AlphaFoldDB" id="A0A813HF61"/>
<reference evidence="1" key="1">
    <citation type="submission" date="2021-02" db="EMBL/GenBank/DDBJ databases">
        <authorList>
            <person name="Dougan E. K."/>
            <person name="Rhodes N."/>
            <person name="Thang M."/>
            <person name="Chan C."/>
        </authorList>
    </citation>
    <scope>NUCLEOTIDE SEQUENCE</scope>
</reference>
<sequence>MRLVTQSLFPAFRVSCEPLDTNYGTQRRLMAGYLLHFDDVFTVSVLYCELHAHREDRAKLALYENEFCHTPVFD</sequence>
<keyword evidence="2" id="KW-1185">Reference proteome</keyword>
<evidence type="ECO:0000313" key="1">
    <source>
        <dbReference type="EMBL" id="CAE8636543.1"/>
    </source>
</evidence>
<comment type="caution">
    <text evidence="1">The sequence shown here is derived from an EMBL/GenBank/DDBJ whole genome shotgun (WGS) entry which is preliminary data.</text>
</comment>
<evidence type="ECO:0000313" key="2">
    <source>
        <dbReference type="Proteomes" id="UP000654075"/>
    </source>
</evidence>
<gene>
    <name evidence="1" type="ORF">PGLA1383_LOCUS51972</name>
</gene>
<protein>
    <submittedName>
        <fullName evidence="1">Uncharacterized protein</fullName>
    </submittedName>
</protein>
<organism evidence="1 2">
    <name type="scientific">Polarella glacialis</name>
    <name type="common">Dinoflagellate</name>
    <dbReference type="NCBI Taxonomy" id="89957"/>
    <lineage>
        <taxon>Eukaryota</taxon>
        <taxon>Sar</taxon>
        <taxon>Alveolata</taxon>
        <taxon>Dinophyceae</taxon>
        <taxon>Suessiales</taxon>
        <taxon>Suessiaceae</taxon>
        <taxon>Polarella</taxon>
    </lineage>
</organism>